<evidence type="ECO:0000256" key="3">
    <source>
        <dbReference type="ARBA" id="ARBA00022679"/>
    </source>
</evidence>
<dbReference type="Pfam" id="PF00145">
    <property type="entry name" value="DNA_methylase"/>
    <property type="match status" value="1"/>
</dbReference>
<dbReference type="GO" id="GO:0032259">
    <property type="term" value="P:methylation"/>
    <property type="evidence" value="ECO:0007669"/>
    <property type="project" value="UniProtKB-KW"/>
</dbReference>
<dbReference type="GO" id="GO:0044027">
    <property type="term" value="P:negative regulation of gene expression via chromosomal CpG island methylation"/>
    <property type="evidence" value="ECO:0007669"/>
    <property type="project" value="TreeGrafter"/>
</dbReference>
<keyword evidence="4 6" id="KW-0949">S-adenosyl-L-methionine</keyword>
<evidence type="ECO:0000256" key="1">
    <source>
        <dbReference type="ARBA" id="ARBA00011975"/>
    </source>
</evidence>
<keyword evidence="8" id="KW-1185">Reference proteome</keyword>
<dbReference type="GO" id="GO:0003677">
    <property type="term" value="F:DNA binding"/>
    <property type="evidence" value="ECO:0007669"/>
    <property type="project" value="TreeGrafter"/>
</dbReference>
<dbReference type="PROSITE" id="PS51679">
    <property type="entry name" value="SAM_MT_C5"/>
    <property type="match status" value="1"/>
</dbReference>
<organism evidence="7 8">
    <name type="scientific">Promicromonospora sukumoe</name>
    <dbReference type="NCBI Taxonomy" id="88382"/>
    <lineage>
        <taxon>Bacteria</taxon>
        <taxon>Bacillati</taxon>
        <taxon>Actinomycetota</taxon>
        <taxon>Actinomycetes</taxon>
        <taxon>Micrococcales</taxon>
        <taxon>Promicromonosporaceae</taxon>
        <taxon>Promicromonospora</taxon>
    </lineage>
</organism>
<dbReference type="EMBL" id="JACGWV010000002">
    <property type="protein sequence ID" value="MBA8810634.1"/>
    <property type="molecule type" value="Genomic_DNA"/>
</dbReference>
<dbReference type="GO" id="GO:0009307">
    <property type="term" value="P:DNA restriction-modification system"/>
    <property type="evidence" value="ECO:0007669"/>
    <property type="project" value="UniProtKB-KW"/>
</dbReference>
<protein>
    <recommendedName>
        <fullName evidence="1">DNA (cytosine-5-)-methyltransferase</fullName>
        <ecNumber evidence="1">2.1.1.37</ecNumber>
    </recommendedName>
</protein>
<evidence type="ECO:0000313" key="7">
    <source>
        <dbReference type="EMBL" id="MBA8810634.1"/>
    </source>
</evidence>
<evidence type="ECO:0000313" key="8">
    <source>
        <dbReference type="Proteomes" id="UP000540568"/>
    </source>
</evidence>
<dbReference type="InterPro" id="IPR050390">
    <property type="entry name" value="C5-Methyltransferase"/>
</dbReference>
<dbReference type="Gene3D" id="3.90.120.10">
    <property type="entry name" value="DNA Methylase, subunit A, domain 2"/>
    <property type="match status" value="1"/>
</dbReference>
<evidence type="ECO:0000256" key="4">
    <source>
        <dbReference type="ARBA" id="ARBA00022691"/>
    </source>
</evidence>
<dbReference type="RefSeq" id="WP_182619707.1">
    <property type="nucleotide sequence ID" value="NZ_BAAATF010000014.1"/>
</dbReference>
<dbReference type="PANTHER" id="PTHR10629:SF52">
    <property type="entry name" value="DNA (CYTOSINE-5)-METHYLTRANSFERASE 1"/>
    <property type="match status" value="1"/>
</dbReference>
<dbReference type="GO" id="GO:0003886">
    <property type="term" value="F:DNA (cytosine-5-)-methyltransferase activity"/>
    <property type="evidence" value="ECO:0007669"/>
    <property type="project" value="UniProtKB-EC"/>
</dbReference>
<accession>A0A7W3JD89</accession>
<evidence type="ECO:0000256" key="6">
    <source>
        <dbReference type="PROSITE-ProRule" id="PRU01016"/>
    </source>
</evidence>
<evidence type="ECO:0000256" key="5">
    <source>
        <dbReference type="ARBA" id="ARBA00022747"/>
    </source>
</evidence>
<sequence length="559" mass="60820">MSNLTMTDLFCGAGGSSTGAVTVPGVTVRLAANHWDKAVATHNENHPTTDHLQADISNTDPRYVPTTDLLWASPECTNHSRAKGRKLHTQPDLFGDVLPDEATQRSRATMWDVVRFTETHNYRAVIVENVVEVADWSSPTGIRGGLFDAWLAAMHSMGYRHRIISLNSMHAQAGGLPAPQSRDRVYIAFWRAGERAPDFEHMLRPAAYCPTCDEVVQARQWWKRGNGDRPGRYRSQYLYRCPNTRCRNAVVEPAWLPAASVIDWTLPGVRIGERESLGLKPLADKTRRRIAAGIARYWSPFHLEAGGNTYDAADPKHVSHGDPNAYYRAWSTADVLKTLHTIESKALAIPVEGRDGKHAQTMGQPLRTQTTRLETAMVAPFIAELRGGGSTARSAGDPLATVTASGNHHGLVTPAGGTWNDDARPTTAALRTLHTRDAYALVMRNNSGGAEMTTPAGEPLRTLTAAGHQSVITPGELAAAEARVDDCTFRMLEPSEVKQGMAFPGDYVMVGNRREQVRLAGNAVTPPAARDLIATLAAAITGEHHTTEPVYVMPTGLAA</sequence>
<dbReference type="InterPro" id="IPR029063">
    <property type="entry name" value="SAM-dependent_MTases_sf"/>
</dbReference>
<keyword evidence="2 6" id="KW-0489">Methyltransferase</keyword>
<name>A0A7W3JD89_9MICO</name>
<dbReference type="InterPro" id="IPR001525">
    <property type="entry name" value="C5_MeTfrase"/>
</dbReference>
<keyword evidence="5" id="KW-0680">Restriction system</keyword>
<gene>
    <name evidence="7" type="ORF">FHX71_004610</name>
</gene>
<dbReference type="Gene3D" id="3.40.50.150">
    <property type="entry name" value="Vaccinia Virus protein VP39"/>
    <property type="match status" value="1"/>
</dbReference>
<dbReference type="SUPFAM" id="SSF53335">
    <property type="entry name" value="S-adenosyl-L-methionine-dependent methyltransferases"/>
    <property type="match status" value="1"/>
</dbReference>
<reference evidence="7 8" key="1">
    <citation type="submission" date="2020-07" db="EMBL/GenBank/DDBJ databases">
        <title>Sequencing the genomes of 1000 actinobacteria strains.</title>
        <authorList>
            <person name="Klenk H.-P."/>
        </authorList>
    </citation>
    <scope>NUCLEOTIDE SEQUENCE [LARGE SCALE GENOMIC DNA]</scope>
    <source>
        <strain evidence="7 8">DSM 44121</strain>
    </source>
</reference>
<dbReference type="AlphaFoldDB" id="A0A7W3JD89"/>
<dbReference type="Proteomes" id="UP000540568">
    <property type="component" value="Unassembled WGS sequence"/>
</dbReference>
<dbReference type="EC" id="2.1.1.37" evidence="1"/>
<keyword evidence="3 6" id="KW-0808">Transferase</keyword>
<feature type="active site" evidence="6">
    <location>
        <position position="76"/>
    </location>
</feature>
<evidence type="ECO:0000256" key="2">
    <source>
        <dbReference type="ARBA" id="ARBA00022603"/>
    </source>
</evidence>
<comment type="similarity">
    <text evidence="6">Belongs to the class I-like SAM-binding methyltransferase superfamily. C5-methyltransferase family.</text>
</comment>
<comment type="caution">
    <text evidence="7">The sequence shown here is derived from an EMBL/GenBank/DDBJ whole genome shotgun (WGS) entry which is preliminary data.</text>
</comment>
<dbReference type="PANTHER" id="PTHR10629">
    <property type="entry name" value="CYTOSINE-SPECIFIC METHYLTRANSFERASE"/>
    <property type="match status" value="1"/>
</dbReference>
<proteinExistence type="inferred from homology"/>